<protein>
    <recommendedName>
        <fullName evidence="1">GWxTD domain-containing protein</fullName>
    </recommendedName>
</protein>
<name>A0A1W9RZZ1_9BACT</name>
<accession>A0A1W9RZZ1</accession>
<dbReference type="Proteomes" id="UP000192611">
    <property type="component" value="Unassembled WGS sequence"/>
</dbReference>
<dbReference type="AlphaFoldDB" id="A0A1W9RZZ1"/>
<evidence type="ECO:0000313" key="2">
    <source>
        <dbReference type="EMBL" id="OQX90094.1"/>
    </source>
</evidence>
<dbReference type="NCBIfam" id="TIGR04514">
    <property type="entry name" value="GWxTD_dom"/>
    <property type="match status" value="1"/>
</dbReference>
<organism evidence="2 3">
    <name type="scientific">Candidatus Coatesbacteria bacterium 4484_99</name>
    <dbReference type="NCBI Taxonomy" id="1970774"/>
    <lineage>
        <taxon>Bacteria</taxon>
        <taxon>Candidatus Coatesiibacteriota</taxon>
    </lineage>
</organism>
<dbReference type="Pfam" id="PF20094">
    <property type="entry name" value="GWxTD_dom"/>
    <property type="match status" value="1"/>
</dbReference>
<feature type="domain" description="GWxTD" evidence="1">
    <location>
        <begin position="120"/>
        <end position="254"/>
    </location>
</feature>
<proteinExistence type="predicted"/>
<sequence>MIILFLFMQIEYQAVNRLINDAAQELTIYFKIPRNCIKLIAEDSSFYASYETQLKVLQFLVRNKKARVKRIVFLIEDIKEEVSTQPELYRDSLAVFVGNLPIDRYSLKIELFSEKQKLDEMAITVKIERPFYLDDDAWKLKVEQLRYIATYGEMQKLKKAEVGQRDSLWQAFWEKHDPTPNTKYNEKKVEYFERIKYCDEHFSHGDKGWRSDRAKIYVRYGAPDEIERRPYEIDAYPYEIWFYYKMNLKFIFVDRYGFGQYILINEQGSNI</sequence>
<evidence type="ECO:0000313" key="3">
    <source>
        <dbReference type="Proteomes" id="UP000192611"/>
    </source>
</evidence>
<comment type="caution">
    <text evidence="2">The sequence shown here is derived from an EMBL/GenBank/DDBJ whole genome shotgun (WGS) entry which is preliminary data.</text>
</comment>
<dbReference type="EMBL" id="NATQ01000103">
    <property type="protein sequence ID" value="OQX90094.1"/>
    <property type="molecule type" value="Genomic_DNA"/>
</dbReference>
<gene>
    <name evidence="2" type="ORF">B6D57_04920</name>
</gene>
<dbReference type="InterPro" id="IPR030959">
    <property type="entry name" value="GWxTD_dom"/>
</dbReference>
<reference evidence="3" key="1">
    <citation type="submission" date="2017-03" db="EMBL/GenBank/DDBJ databases">
        <title>Novel pathways for hydrocarbon cycling and metabolic interdependencies in hydrothermal sediment communities.</title>
        <authorList>
            <person name="Dombrowski N."/>
            <person name="Seitz K."/>
            <person name="Teske A."/>
            <person name="Baker B."/>
        </authorList>
    </citation>
    <scope>NUCLEOTIDE SEQUENCE [LARGE SCALE GENOMIC DNA]</scope>
</reference>
<evidence type="ECO:0000259" key="1">
    <source>
        <dbReference type="Pfam" id="PF20094"/>
    </source>
</evidence>